<dbReference type="RefSeq" id="WP_092840718.1">
    <property type="nucleotide sequence ID" value="NZ_FOVP01000017.1"/>
</dbReference>
<organism evidence="2 3">
    <name type="scientific">Roseovarius lutimaris</name>
    <dbReference type="NCBI Taxonomy" id="1005928"/>
    <lineage>
        <taxon>Bacteria</taxon>
        <taxon>Pseudomonadati</taxon>
        <taxon>Pseudomonadota</taxon>
        <taxon>Alphaproteobacteria</taxon>
        <taxon>Rhodobacterales</taxon>
        <taxon>Roseobacteraceae</taxon>
        <taxon>Roseovarius</taxon>
    </lineage>
</organism>
<dbReference type="EMBL" id="FOVP01000017">
    <property type="protein sequence ID" value="SFO15523.1"/>
    <property type="molecule type" value="Genomic_DNA"/>
</dbReference>
<keyword evidence="1" id="KW-0812">Transmembrane</keyword>
<gene>
    <name evidence="2" type="ORF">SAMN04487859_11780</name>
</gene>
<evidence type="ECO:0000313" key="3">
    <source>
        <dbReference type="Proteomes" id="UP000198599"/>
    </source>
</evidence>
<keyword evidence="3" id="KW-1185">Reference proteome</keyword>
<name>A0A1I5EVT0_9RHOB</name>
<dbReference type="Proteomes" id="UP000198599">
    <property type="component" value="Unassembled WGS sequence"/>
</dbReference>
<reference evidence="3" key="1">
    <citation type="submission" date="2016-10" db="EMBL/GenBank/DDBJ databases">
        <authorList>
            <person name="Varghese N."/>
            <person name="Submissions S."/>
        </authorList>
    </citation>
    <scope>NUCLEOTIDE SEQUENCE [LARGE SCALE GENOMIC DNA]</scope>
    <source>
        <strain evidence="3">DSM 28463</strain>
    </source>
</reference>
<proteinExistence type="predicted"/>
<sequence>MFLIAAAVLFGAFGLNVVLGAYAGAPFLNDLGEMLLLLASVITFVVAALKSEAARKNKQTEQDT</sequence>
<dbReference type="AlphaFoldDB" id="A0A1I5EVT0"/>
<dbReference type="STRING" id="1005928.SAMN04487859_11780"/>
<protein>
    <submittedName>
        <fullName evidence="2">Uncharacterized protein</fullName>
    </submittedName>
</protein>
<evidence type="ECO:0000256" key="1">
    <source>
        <dbReference type="SAM" id="Phobius"/>
    </source>
</evidence>
<accession>A0A1I5EVT0</accession>
<keyword evidence="1" id="KW-0472">Membrane</keyword>
<feature type="transmembrane region" description="Helical" evidence="1">
    <location>
        <begin position="30"/>
        <end position="49"/>
    </location>
</feature>
<keyword evidence="1" id="KW-1133">Transmembrane helix</keyword>
<dbReference type="OrthoDB" id="7875193at2"/>
<evidence type="ECO:0000313" key="2">
    <source>
        <dbReference type="EMBL" id="SFO15523.1"/>
    </source>
</evidence>